<comment type="caution">
    <text evidence="9">The sequence shown here is derived from an EMBL/GenBank/DDBJ whole genome shotgun (WGS) entry which is preliminary data.</text>
</comment>
<dbReference type="GO" id="GO:0006817">
    <property type="term" value="P:phosphate ion transport"/>
    <property type="evidence" value="ECO:0007669"/>
    <property type="project" value="UniProtKB-KW"/>
</dbReference>
<dbReference type="GO" id="GO:0005737">
    <property type="term" value="C:cytoplasm"/>
    <property type="evidence" value="ECO:0007669"/>
    <property type="project" value="UniProtKB-SubCell"/>
</dbReference>
<dbReference type="Gene3D" id="1.20.58.220">
    <property type="entry name" value="Phosphate transport system protein phou homolog 2, domain 2"/>
    <property type="match status" value="1"/>
</dbReference>
<evidence type="ECO:0000256" key="1">
    <source>
        <dbReference type="ARBA" id="ARBA00004496"/>
    </source>
</evidence>
<evidence type="ECO:0000256" key="5">
    <source>
        <dbReference type="ARBA" id="ARBA00022490"/>
    </source>
</evidence>
<evidence type="ECO:0000256" key="2">
    <source>
        <dbReference type="ARBA" id="ARBA00008107"/>
    </source>
</evidence>
<dbReference type="InterPro" id="IPR038078">
    <property type="entry name" value="PhoU-like_sf"/>
</dbReference>
<dbReference type="GO" id="GO:0030643">
    <property type="term" value="P:intracellular phosphate ion homeostasis"/>
    <property type="evidence" value="ECO:0007669"/>
    <property type="project" value="InterPro"/>
</dbReference>
<name>A0A166AX41_9EURY</name>
<dbReference type="PANTHER" id="PTHR42930">
    <property type="entry name" value="PHOSPHATE-SPECIFIC TRANSPORT SYSTEM ACCESSORY PROTEIN PHOU"/>
    <property type="match status" value="1"/>
</dbReference>
<dbReference type="PANTHER" id="PTHR42930:SF3">
    <property type="entry name" value="PHOSPHATE-SPECIFIC TRANSPORT SYSTEM ACCESSORY PROTEIN PHOU"/>
    <property type="match status" value="1"/>
</dbReference>
<feature type="domain" description="PhoU" evidence="8">
    <location>
        <begin position="44"/>
        <end position="128"/>
    </location>
</feature>
<proteinExistence type="inferred from homology"/>
<evidence type="ECO:0000313" key="10">
    <source>
        <dbReference type="Proteomes" id="UP000077066"/>
    </source>
</evidence>
<evidence type="ECO:0000256" key="3">
    <source>
        <dbReference type="ARBA" id="ARBA00011738"/>
    </source>
</evidence>
<keyword evidence="5 7" id="KW-0963">Cytoplasm</keyword>
<dbReference type="InterPro" id="IPR028366">
    <property type="entry name" value="PhoU"/>
</dbReference>
<dbReference type="STRING" id="55758.MBFIL_11210"/>
<sequence length="241" mass="27647">MNLEKLIKIVEMEKYITNVICMDKKYPSISFKNRINSLKREDEKIGQLIIESHKKAITLINNYDAEIAKETISKAAEIDEATFNLERSCIRFMAVEQPLAGDLMFVESSIRIGEHIKRIGHIMSNIADASAKITDVDIPERLLEDIQYMADYVQLMLSKGIYSFLDQNIEMAKELHADDDKVDDLFDSILTQVTDVMFKNKESIASIINLIFIARFLERIGDRAVDIGSRTIFMLTFKKPN</sequence>
<dbReference type="Proteomes" id="UP000077066">
    <property type="component" value="Unassembled WGS sequence"/>
</dbReference>
<evidence type="ECO:0000256" key="7">
    <source>
        <dbReference type="PIRNR" id="PIRNR003107"/>
    </source>
</evidence>
<reference evidence="9 10" key="1">
    <citation type="submission" date="2016-04" db="EMBL/GenBank/DDBJ databases">
        <title>Genome sequence of Methanobrevibacter filiformis DSM 11501.</title>
        <authorList>
            <person name="Poehlein A."/>
            <person name="Seedorf H."/>
            <person name="Daniel R."/>
        </authorList>
    </citation>
    <scope>NUCLEOTIDE SEQUENCE [LARGE SCALE GENOMIC DNA]</scope>
    <source>
        <strain evidence="9 10">DSM 11501</strain>
    </source>
</reference>
<protein>
    <recommendedName>
        <fullName evidence="7">Phosphate-specific transport system accessory protein PhoU</fullName>
    </recommendedName>
</protein>
<comment type="subunit">
    <text evidence="3 7">Homodimer.</text>
</comment>
<dbReference type="PIRSF" id="PIRSF003107">
    <property type="entry name" value="PhoU"/>
    <property type="match status" value="1"/>
</dbReference>
<evidence type="ECO:0000259" key="8">
    <source>
        <dbReference type="Pfam" id="PF01895"/>
    </source>
</evidence>
<accession>A0A166AX41</accession>
<comment type="subcellular location">
    <subcellularLocation>
        <location evidence="1 7">Cytoplasm</location>
    </subcellularLocation>
</comment>
<comment type="similarity">
    <text evidence="2 7">Belongs to the PhoU family.</text>
</comment>
<organism evidence="9 10">
    <name type="scientific">Methanobrevibacter filiformis</name>
    <dbReference type="NCBI Taxonomy" id="55758"/>
    <lineage>
        <taxon>Archaea</taxon>
        <taxon>Methanobacteriati</taxon>
        <taxon>Methanobacteriota</taxon>
        <taxon>Methanomada group</taxon>
        <taxon>Methanobacteria</taxon>
        <taxon>Methanobacteriales</taxon>
        <taxon>Methanobacteriaceae</taxon>
        <taxon>Methanobrevibacter</taxon>
    </lineage>
</organism>
<dbReference type="InterPro" id="IPR026022">
    <property type="entry name" value="PhoU_dom"/>
</dbReference>
<keyword evidence="4 7" id="KW-0813">Transport</keyword>
<evidence type="ECO:0000256" key="4">
    <source>
        <dbReference type="ARBA" id="ARBA00022448"/>
    </source>
</evidence>
<dbReference type="AlphaFoldDB" id="A0A166AX41"/>
<dbReference type="EMBL" id="LWMT01000227">
    <property type="protein sequence ID" value="KZX12581.1"/>
    <property type="molecule type" value="Genomic_DNA"/>
</dbReference>
<keyword evidence="10" id="KW-1185">Reference proteome</keyword>
<evidence type="ECO:0000313" key="9">
    <source>
        <dbReference type="EMBL" id="KZX12581.1"/>
    </source>
</evidence>
<gene>
    <name evidence="9" type="ORF">MBFIL_11210</name>
</gene>
<dbReference type="GO" id="GO:0045936">
    <property type="term" value="P:negative regulation of phosphate metabolic process"/>
    <property type="evidence" value="ECO:0007669"/>
    <property type="project" value="InterPro"/>
</dbReference>
<dbReference type="NCBIfam" id="TIGR02135">
    <property type="entry name" value="phoU_full"/>
    <property type="match status" value="1"/>
</dbReference>
<dbReference type="Pfam" id="PF01895">
    <property type="entry name" value="PhoU"/>
    <property type="match status" value="2"/>
</dbReference>
<dbReference type="SUPFAM" id="SSF109755">
    <property type="entry name" value="PhoU-like"/>
    <property type="match status" value="1"/>
</dbReference>
<dbReference type="PATRIC" id="fig|55758.3.peg.1284"/>
<evidence type="ECO:0000256" key="6">
    <source>
        <dbReference type="ARBA" id="ARBA00022592"/>
    </source>
</evidence>
<comment type="function">
    <text evidence="7">Plays a role in the regulation of phosphate uptake.</text>
</comment>
<keyword evidence="6 7" id="KW-0592">Phosphate transport</keyword>
<dbReference type="FunFam" id="1.20.58.220:FF:000004">
    <property type="entry name" value="Phosphate-specific transport system accessory protein PhoU"/>
    <property type="match status" value="1"/>
</dbReference>
<feature type="domain" description="PhoU" evidence="8">
    <location>
        <begin position="149"/>
        <end position="230"/>
    </location>
</feature>